<dbReference type="EMBL" id="UZAF01004982">
    <property type="protein sequence ID" value="VDO14706.1"/>
    <property type="molecule type" value="Genomic_DNA"/>
</dbReference>
<reference evidence="3" key="1">
    <citation type="submission" date="2017-02" db="UniProtKB">
        <authorList>
            <consortium name="WormBaseParasite"/>
        </authorList>
    </citation>
    <scope>IDENTIFICATION</scope>
</reference>
<dbReference type="WBParaSite" id="HPLM_0000243301-mRNA-1">
    <property type="protein sequence ID" value="HPLM_0000243301-mRNA-1"/>
    <property type="gene ID" value="HPLM_0000243301"/>
</dbReference>
<evidence type="ECO:0000313" key="1">
    <source>
        <dbReference type="EMBL" id="VDO14706.1"/>
    </source>
</evidence>
<keyword evidence="2" id="KW-1185">Reference proteome</keyword>
<proteinExistence type="predicted"/>
<accession>A0A0N4VYR2</accession>
<evidence type="ECO:0000313" key="2">
    <source>
        <dbReference type="Proteomes" id="UP000268014"/>
    </source>
</evidence>
<name>A0A0N4VYR2_HAEPC</name>
<gene>
    <name evidence="1" type="ORF">HPLM_LOCUS2430</name>
</gene>
<dbReference type="Proteomes" id="UP000268014">
    <property type="component" value="Unassembled WGS sequence"/>
</dbReference>
<organism evidence="3">
    <name type="scientific">Haemonchus placei</name>
    <name type="common">Barber's pole worm</name>
    <dbReference type="NCBI Taxonomy" id="6290"/>
    <lineage>
        <taxon>Eukaryota</taxon>
        <taxon>Metazoa</taxon>
        <taxon>Ecdysozoa</taxon>
        <taxon>Nematoda</taxon>
        <taxon>Chromadorea</taxon>
        <taxon>Rhabditida</taxon>
        <taxon>Rhabditina</taxon>
        <taxon>Rhabditomorpha</taxon>
        <taxon>Strongyloidea</taxon>
        <taxon>Trichostrongylidae</taxon>
        <taxon>Haemonchus</taxon>
    </lineage>
</organism>
<evidence type="ECO:0000313" key="3">
    <source>
        <dbReference type="WBParaSite" id="HPLM_0000243301-mRNA-1"/>
    </source>
</evidence>
<sequence length="51" mass="5548">MAASTNPQMIDIETGHPKMNVAATAIEQVSTAVVRMPRAQVTPLKNLRCVR</sequence>
<dbReference type="AlphaFoldDB" id="A0A0N4VYR2"/>
<reference evidence="1 2" key="2">
    <citation type="submission" date="2018-11" db="EMBL/GenBank/DDBJ databases">
        <authorList>
            <consortium name="Pathogen Informatics"/>
        </authorList>
    </citation>
    <scope>NUCLEOTIDE SEQUENCE [LARGE SCALE GENOMIC DNA]</scope>
    <source>
        <strain evidence="1 2">MHpl1</strain>
    </source>
</reference>
<protein>
    <submittedName>
        <fullName evidence="3">Propanediol dehydratase</fullName>
    </submittedName>
</protein>